<dbReference type="Proteomes" id="UP000199042">
    <property type="component" value="Unassembled WGS sequence"/>
</dbReference>
<name>A0AB38A1Q7_9LACT</name>
<gene>
    <name evidence="2" type="ORF">SAMN04488525_104172</name>
</gene>
<dbReference type="EMBL" id="FNQH01000004">
    <property type="protein sequence ID" value="SEA68021.1"/>
    <property type="molecule type" value="Genomic_DNA"/>
</dbReference>
<protein>
    <submittedName>
        <fullName evidence="2">Uncharacterized protein</fullName>
    </submittedName>
</protein>
<keyword evidence="1" id="KW-0732">Signal</keyword>
<reference evidence="2 3" key="1">
    <citation type="submission" date="2016-10" db="EMBL/GenBank/DDBJ databases">
        <authorList>
            <person name="Varghese N."/>
            <person name="Submissions S."/>
        </authorList>
    </citation>
    <scope>NUCLEOTIDE SEQUENCE [LARGE SCALE GENOMIC DNA]</scope>
    <source>
        <strain evidence="2 3">DSM 14526</strain>
    </source>
</reference>
<comment type="caution">
    <text evidence="2">The sequence shown here is derived from an EMBL/GenBank/DDBJ whole genome shotgun (WGS) entry which is preliminary data.</text>
</comment>
<sequence>MKKIVLSLLASNILINAISPTVAFASEQPTSVISTLTSHNSSSEEKNYLRLENGDEIVTKIGTENLVEFRITEDGEEFDLVFNFEKGEVTVDDKVYNMEEYLSAINGEGSIKETVTLIEPLRFSQSEESALAPTLENSPNISIMAILPTTGYNPLVNYGTYRQINMKIGFATAALTAIAAFVFKGNAKLSQAFVSSALQRAVEAGIIASTTDYFFSDVYYIKRQATHPTAVGAVKETREPYTLIQNTRVYGSTATWYFWSVNPY</sequence>
<proteinExistence type="predicted"/>
<dbReference type="RefSeq" id="WP_086986210.1">
    <property type="nucleotide sequence ID" value="NZ_FJNA01000002.1"/>
</dbReference>
<evidence type="ECO:0000256" key="1">
    <source>
        <dbReference type="SAM" id="SignalP"/>
    </source>
</evidence>
<accession>A0AB38A1Q7</accession>
<feature type="chain" id="PRO_5044277388" evidence="1">
    <location>
        <begin position="26"/>
        <end position="264"/>
    </location>
</feature>
<evidence type="ECO:0000313" key="2">
    <source>
        <dbReference type="EMBL" id="SEA68021.1"/>
    </source>
</evidence>
<keyword evidence="3" id="KW-1185">Reference proteome</keyword>
<dbReference type="AlphaFoldDB" id="A0AB38A1Q7"/>
<evidence type="ECO:0000313" key="3">
    <source>
        <dbReference type="Proteomes" id="UP000199042"/>
    </source>
</evidence>
<organism evidence="2 3">
    <name type="scientific">Trichococcus collinsii</name>
    <dbReference type="NCBI Taxonomy" id="157076"/>
    <lineage>
        <taxon>Bacteria</taxon>
        <taxon>Bacillati</taxon>
        <taxon>Bacillota</taxon>
        <taxon>Bacilli</taxon>
        <taxon>Lactobacillales</taxon>
        <taxon>Carnobacteriaceae</taxon>
        <taxon>Trichococcus</taxon>
    </lineage>
</organism>
<feature type="signal peptide" evidence="1">
    <location>
        <begin position="1"/>
        <end position="25"/>
    </location>
</feature>